<protein>
    <submittedName>
        <fullName evidence="2 3">Uncharacterized protein</fullName>
    </submittedName>
</protein>
<evidence type="ECO:0000313" key="3">
    <source>
        <dbReference type="EnsemblPlants" id="PAC:32918199.CDS.1"/>
    </source>
</evidence>
<dbReference type="Gramene" id="Pp3c26_1560V3.3">
    <property type="protein sequence ID" value="PAC:32918201.CDS.1"/>
    <property type="gene ID" value="Pp3c26_1560"/>
</dbReference>
<feature type="transmembrane region" description="Helical" evidence="1">
    <location>
        <begin position="7"/>
        <end position="24"/>
    </location>
</feature>
<gene>
    <name evidence="2" type="ORF">PHYPA_030097</name>
</gene>
<evidence type="ECO:0000313" key="4">
    <source>
        <dbReference type="Proteomes" id="UP000006727"/>
    </source>
</evidence>
<dbReference type="EnsemblPlants" id="Pp3c26_1560V3.3">
    <property type="protein sequence ID" value="PAC:32918201.CDS.1"/>
    <property type="gene ID" value="Pp3c26_1560"/>
</dbReference>
<name>A0A2K1IBG8_PHYPA</name>
<proteinExistence type="predicted"/>
<keyword evidence="4" id="KW-1185">Reference proteome</keyword>
<dbReference type="EnsemblPlants" id="Pp3c26_1560V3.1">
    <property type="protein sequence ID" value="PAC:32918199.CDS.1"/>
    <property type="gene ID" value="Pp3c26_1560"/>
</dbReference>
<sequence>MVRRSEKIAIAIGMVGASFTLLAYKQTLMTTTHSILLGFVISIIALGIKEFDLMEPEIVEKNDLKKD</sequence>
<dbReference type="PaxDb" id="3218-PP1S149_205V6.1"/>
<reference evidence="2 4" key="2">
    <citation type="journal article" date="2018" name="Plant J.">
        <title>The Physcomitrella patens chromosome-scale assembly reveals moss genome structure and evolution.</title>
        <authorList>
            <person name="Lang D."/>
            <person name="Ullrich K.K."/>
            <person name="Murat F."/>
            <person name="Fuchs J."/>
            <person name="Jenkins J."/>
            <person name="Haas F.B."/>
            <person name="Piednoel M."/>
            <person name="Gundlach H."/>
            <person name="Van Bel M."/>
            <person name="Meyberg R."/>
            <person name="Vives C."/>
            <person name="Morata J."/>
            <person name="Symeonidi A."/>
            <person name="Hiss M."/>
            <person name="Muchero W."/>
            <person name="Kamisugi Y."/>
            <person name="Saleh O."/>
            <person name="Blanc G."/>
            <person name="Decker E.L."/>
            <person name="van Gessel N."/>
            <person name="Grimwood J."/>
            <person name="Hayes R.D."/>
            <person name="Graham S.W."/>
            <person name="Gunter L.E."/>
            <person name="McDaniel S.F."/>
            <person name="Hoernstein S.N.W."/>
            <person name="Larsson A."/>
            <person name="Li F.W."/>
            <person name="Perroud P.F."/>
            <person name="Phillips J."/>
            <person name="Ranjan P."/>
            <person name="Rokshar D.S."/>
            <person name="Rothfels C.J."/>
            <person name="Schneider L."/>
            <person name="Shu S."/>
            <person name="Stevenson D.W."/>
            <person name="Thummler F."/>
            <person name="Tillich M."/>
            <person name="Villarreal Aguilar J.C."/>
            <person name="Widiez T."/>
            <person name="Wong G.K."/>
            <person name="Wymore A."/>
            <person name="Zhang Y."/>
            <person name="Zimmer A.D."/>
            <person name="Quatrano R.S."/>
            <person name="Mayer K.F.X."/>
            <person name="Goodstein D."/>
            <person name="Casacuberta J.M."/>
            <person name="Vandepoele K."/>
            <person name="Reski R."/>
            <person name="Cuming A.C."/>
            <person name="Tuskan G.A."/>
            <person name="Maumus F."/>
            <person name="Salse J."/>
            <person name="Schmutz J."/>
            <person name="Rensing S.A."/>
        </authorList>
    </citation>
    <scope>NUCLEOTIDE SEQUENCE [LARGE SCALE GENOMIC DNA]</scope>
    <source>
        <strain evidence="3 4">cv. Gransden 2004</strain>
    </source>
</reference>
<accession>A0A2K1IBG8</accession>
<evidence type="ECO:0000313" key="2">
    <source>
        <dbReference type="EMBL" id="PNR26616.1"/>
    </source>
</evidence>
<dbReference type="Gramene" id="Pp3c26_1560V3.2">
    <property type="protein sequence ID" value="PAC:32918200.CDS.1"/>
    <property type="gene ID" value="Pp3c26_1560"/>
</dbReference>
<dbReference type="EnsemblPlants" id="Pp3c26_1560V3.2">
    <property type="protein sequence ID" value="PAC:32918200.CDS.1"/>
    <property type="gene ID" value="Pp3c26_1560"/>
</dbReference>
<reference evidence="2 4" key="1">
    <citation type="journal article" date="2008" name="Science">
        <title>The Physcomitrella genome reveals evolutionary insights into the conquest of land by plants.</title>
        <authorList>
            <person name="Rensing S."/>
            <person name="Lang D."/>
            <person name="Zimmer A."/>
            <person name="Terry A."/>
            <person name="Salamov A."/>
            <person name="Shapiro H."/>
            <person name="Nishiyama T."/>
            <person name="Perroud P.-F."/>
            <person name="Lindquist E."/>
            <person name="Kamisugi Y."/>
            <person name="Tanahashi T."/>
            <person name="Sakakibara K."/>
            <person name="Fujita T."/>
            <person name="Oishi K."/>
            <person name="Shin-I T."/>
            <person name="Kuroki Y."/>
            <person name="Toyoda A."/>
            <person name="Suzuki Y."/>
            <person name="Hashimoto A."/>
            <person name="Yamaguchi K."/>
            <person name="Sugano A."/>
            <person name="Kohara Y."/>
            <person name="Fujiyama A."/>
            <person name="Anterola A."/>
            <person name="Aoki S."/>
            <person name="Ashton N."/>
            <person name="Barbazuk W.B."/>
            <person name="Barker E."/>
            <person name="Bennetzen J."/>
            <person name="Bezanilla M."/>
            <person name="Blankenship R."/>
            <person name="Cho S.H."/>
            <person name="Dutcher S."/>
            <person name="Estelle M."/>
            <person name="Fawcett J.A."/>
            <person name="Gundlach H."/>
            <person name="Hanada K."/>
            <person name="Heyl A."/>
            <person name="Hicks K.A."/>
            <person name="Hugh J."/>
            <person name="Lohr M."/>
            <person name="Mayer K."/>
            <person name="Melkozernov A."/>
            <person name="Murata T."/>
            <person name="Nelson D."/>
            <person name="Pils B."/>
            <person name="Prigge M."/>
            <person name="Reiss B."/>
            <person name="Renner T."/>
            <person name="Rombauts S."/>
            <person name="Rushton P."/>
            <person name="Sanderfoot A."/>
            <person name="Schween G."/>
            <person name="Shiu S.-H."/>
            <person name="Stueber K."/>
            <person name="Theodoulou F.L."/>
            <person name="Tu H."/>
            <person name="Van de Peer Y."/>
            <person name="Verrier P.J."/>
            <person name="Waters E."/>
            <person name="Wood A."/>
            <person name="Yang L."/>
            <person name="Cove D."/>
            <person name="Cuming A."/>
            <person name="Hasebe M."/>
            <person name="Lucas S."/>
            <person name="Mishler D.B."/>
            <person name="Reski R."/>
            <person name="Grigoriev I."/>
            <person name="Quatrano R.S."/>
            <person name="Boore J.L."/>
        </authorList>
    </citation>
    <scope>NUCLEOTIDE SEQUENCE [LARGE SCALE GENOMIC DNA]</scope>
    <source>
        <strain evidence="3 4">cv. Gransden 2004</strain>
    </source>
</reference>
<reference evidence="3" key="3">
    <citation type="submission" date="2020-12" db="UniProtKB">
        <authorList>
            <consortium name="EnsemblPlants"/>
        </authorList>
    </citation>
    <scope>IDENTIFICATION</scope>
</reference>
<keyword evidence="1" id="KW-0812">Transmembrane</keyword>
<feature type="transmembrane region" description="Helical" evidence="1">
    <location>
        <begin position="30"/>
        <end position="48"/>
    </location>
</feature>
<evidence type="ECO:0000256" key="1">
    <source>
        <dbReference type="SAM" id="Phobius"/>
    </source>
</evidence>
<keyword evidence="1" id="KW-0472">Membrane</keyword>
<keyword evidence="1" id="KW-1133">Transmembrane helix</keyword>
<organism evidence="2">
    <name type="scientific">Physcomitrium patens</name>
    <name type="common">Spreading-leaved earth moss</name>
    <name type="synonym">Physcomitrella patens</name>
    <dbReference type="NCBI Taxonomy" id="3218"/>
    <lineage>
        <taxon>Eukaryota</taxon>
        <taxon>Viridiplantae</taxon>
        <taxon>Streptophyta</taxon>
        <taxon>Embryophyta</taxon>
        <taxon>Bryophyta</taxon>
        <taxon>Bryophytina</taxon>
        <taxon>Bryopsida</taxon>
        <taxon>Funariidae</taxon>
        <taxon>Funariales</taxon>
        <taxon>Funariaceae</taxon>
        <taxon>Physcomitrium</taxon>
    </lineage>
</organism>
<dbReference type="Gramene" id="Pp3c26_1560V3.1">
    <property type="protein sequence ID" value="PAC:32918199.CDS.1"/>
    <property type="gene ID" value="Pp3c26_1560"/>
</dbReference>
<dbReference type="Proteomes" id="UP000006727">
    <property type="component" value="Chromosome 26"/>
</dbReference>
<dbReference type="AlphaFoldDB" id="A0A2K1IBG8"/>
<dbReference type="EMBL" id="ABEU02000026">
    <property type="protein sequence ID" value="PNR26616.1"/>
    <property type="molecule type" value="Genomic_DNA"/>
</dbReference>
<dbReference type="InParanoid" id="A0A2K1IBG8"/>